<keyword evidence="1" id="KW-0677">Repeat</keyword>
<evidence type="ECO:0000256" key="1">
    <source>
        <dbReference type="ARBA" id="ARBA00022737"/>
    </source>
</evidence>
<accession>K6DQ81</accession>
<dbReference type="CDD" id="cd14958">
    <property type="entry name" value="NHL_PAL_like"/>
    <property type="match status" value="1"/>
</dbReference>
<dbReference type="PATRIC" id="fig|1117379.3.peg.1156"/>
<dbReference type="GO" id="GO:0008270">
    <property type="term" value="F:zinc ion binding"/>
    <property type="evidence" value="ECO:0007669"/>
    <property type="project" value="UniProtKB-KW"/>
</dbReference>
<protein>
    <submittedName>
        <fullName evidence="3">Peptidylglycine monooxygenase</fullName>
    </submittedName>
</protein>
<reference evidence="3 4" key="1">
    <citation type="journal article" date="2012" name="Front. Microbiol.">
        <title>Redundancy and modularity in membrane-associated dissimilatory nitrate reduction in Bacillus.</title>
        <authorList>
            <person name="Heylen K."/>
            <person name="Keltjens J."/>
        </authorList>
    </citation>
    <scope>NUCLEOTIDE SEQUENCE [LARGE SCALE GENOMIC DNA]</scope>
    <source>
        <strain evidence="4">LMG 21833T</strain>
    </source>
</reference>
<keyword evidence="4" id="KW-1185">Reference proteome</keyword>
<dbReference type="InterPro" id="IPR050952">
    <property type="entry name" value="TRIM-NHL_E3_ligases"/>
</dbReference>
<dbReference type="RefSeq" id="WP_007084137.1">
    <property type="nucleotide sequence ID" value="NZ_AJLS01000039.1"/>
</dbReference>
<dbReference type="PANTHER" id="PTHR24104">
    <property type="entry name" value="E3 UBIQUITIN-PROTEIN LIGASE NHLRC1-RELATED"/>
    <property type="match status" value="1"/>
</dbReference>
<dbReference type="InterPro" id="IPR011042">
    <property type="entry name" value="6-blade_b-propeller_TolB-like"/>
</dbReference>
<organism evidence="3 4">
    <name type="scientific">Neobacillus bataviensis LMG 21833</name>
    <dbReference type="NCBI Taxonomy" id="1117379"/>
    <lineage>
        <taxon>Bacteria</taxon>
        <taxon>Bacillati</taxon>
        <taxon>Bacillota</taxon>
        <taxon>Bacilli</taxon>
        <taxon>Bacillales</taxon>
        <taxon>Bacillaceae</taxon>
        <taxon>Neobacillus</taxon>
    </lineage>
</organism>
<dbReference type="PANTHER" id="PTHR24104:SF25">
    <property type="entry name" value="PROTEIN LIN-41"/>
    <property type="match status" value="1"/>
</dbReference>
<dbReference type="Gene3D" id="2.120.10.30">
    <property type="entry name" value="TolB, C-terminal domain"/>
    <property type="match status" value="1"/>
</dbReference>
<evidence type="ECO:0000313" key="3">
    <source>
        <dbReference type="EMBL" id="EKN70348.1"/>
    </source>
</evidence>
<dbReference type="OrthoDB" id="9799230at2"/>
<dbReference type="Proteomes" id="UP000006316">
    <property type="component" value="Unassembled WGS sequence"/>
</dbReference>
<sequence>MLIFRLGPRTYRVEKQWARLPQSISLDGISAVSVNTKGQIMVLRRSDPFMLLFSKEGELLSHWSNESIIDGHYFRVTKDGRVLVVDRDHHRIVAFNTEGEILQVIGDYQKPGKLVALFNHPTDVAVNANGEFFVSDGYGNSCVHHLSPTGELIKTWGKQGTGNGEFSIPHSILVDEKDQVLVADRENNRIQIFNQSGEYLNEIKDLYHPMNMFKDNDGYIYVTDQTPRLNMFDSEGELIGRCRTFGFFGHGVAVDEANDIYIAEMIPDSITKLVRLS</sequence>
<feature type="repeat" description="NHL" evidence="2">
    <location>
        <begin position="118"/>
        <end position="149"/>
    </location>
</feature>
<feature type="repeat" description="NHL" evidence="2">
    <location>
        <begin position="160"/>
        <end position="196"/>
    </location>
</feature>
<name>K6DQ81_9BACI</name>
<keyword evidence="3" id="KW-0560">Oxidoreductase</keyword>
<keyword evidence="3" id="KW-0503">Monooxygenase</keyword>
<dbReference type="Pfam" id="PF17170">
    <property type="entry name" value="DUF5128"/>
    <property type="match status" value="1"/>
</dbReference>
<dbReference type="InterPro" id="IPR001258">
    <property type="entry name" value="NHL_repeat"/>
</dbReference>
<gene>
    <name evidence="3" type="ORF">BABA_05551</name>
</gene>
<evidence type="ECO:0000313" key="4">
    <source>
        <dbReference type="Proteomes" id="UP000006316"/>
    </source>
</evidence>
<dbReference type="AlphaFoldDB" id="K6DQ81"/>
<dbReference type="STRING" id="1117379.BABA_05551"/>
<evidence type="ECO:0000256" key="2">
    <source>
        <dbReference type="PROSITE-ProRule" id="PRU00504"/>
    </source>
</evidence>
<dbReference type="GO" id="GO:0004497">
    <property type="term" value="F:monooxygenase activity"/>
    <property type="evidence" value="ECO:0007669"/>
    <property type="project" value="UniProtKB-KW"/>
</dbReference>
<comment type="caution">
    <text evidence="3">The sequence shown here is derived from an EMBL/GenBank/DDBJ whole genome shotgun (WGS) entry which is preliminary data.</text>
</comment>
<dbReference type="SUPFAM" id="SSF63829">
    <property type="entry name" value="Calcium-dependent phosphotriesterase"/>
    <property type="match status" value="1"/>
</dbReference>
<dbReference type="eggNOG" id="COG3391">
    <property type="taxonomic scope" value="Bacteria"/>
</dbReference>
<dbReference type="EMBL" id="AJLS01000039">
    <property type="protein sequence ID" value="EKN70348.1"/>
    <property type="molecule type" value="Genomic_DNA"/>
</dbReference>
<proteinExistence type="predicted"/>
<dbReference type="PROSITE" id="PS51125">
    <property type="entry name" value="NHL"/>
    <property type="match status" value="2"/>
</dbReference>